<dbReference type="HOGENOM" id="CLU_2641817_0_0_1"/>
<organism evidence="1 3">
    <name type="scientific">Medicago truncatula</name>
    <name type="common">Barrel medic</name>
    <name type="synonym">Medicago tribuloides</name>
    <dbReference type="NCBI Taxonomy" id="3880"/>
    <lineage>
        <taxon>Eukaryota</taxon>
        <taxon>Viridiplantae</taxon>
        <taxon>Streptophyta</taxon>
        <taxon>Embryophyta</taxon>
        <taxon>Tracheophyta</taxon>
        <taxon>Spermatophyta</taxon>
        <taxon>Magnoliopsida</taxon>
        <taxon>eudicotyledons</taxon>
        <taxon>Gunneridae</taxon>
        <taxon>Pentapetalae</taxon>
        <taxon>rosids</taxon>
        <taxon>fabids</taxon>
        <taxon>Fabales</taxon>
        <taxon>Fabaceae</taxon>
        <taxon>Papilionoideae</taxon>
        <taxon>50 kb inversion clade</taxon>
        <taxon>NPAAA clade</taxon>
        <taxon>Hologalegina</taxon>
        <taxon>IRL clade</taxon>
        <taxon>Trifolieae</taxon>
        <taxon>Medicago</taxon>
    </lineage>
</organism>
<evidence type="ECO:0000313" key="3">
    <source>
        <dbReference type="Proteomes" id="UP000002051"/>
    </source>
</evidence>
<protein>
    <submittedName>
        <fullName evidence="1 2">Uncharacterized protein</fullName>
    </submittedName>
</protein>
<evidence type="ECO:0000313" key="1">
    <source>
        <dbReference type="EMBL" id="AES68068.2"/>
    </source>
</evidence>
<accession>A0A0C3V9M4</accession>
<dbReference type="AlphaFoldDB" id="G7IMF3"/>
<dbReference type="EMBL" id="CM001218">
    <property type="protein sequence ID" value="AES68068.2"/>
    <property type="molecule type" value="Genomic_DNA"/>
</dbReference>
<accession>G7IMF3</accession>
<proteinExistence type="predicted"/>
<dbReference type="EnsemblPlants" id="AES68068">
    <property type="protein sequence ID" value="AES68068"/>
    <property type="gene ID" value="MTR_2g102650"/>
</dbReference>
<sequence length="77" mass="9003">MDWLFNDGQPKEAMKAMKCYESLLNHKFSMSSQPSNSLLKVLFRHDKKTMMLDDHRSVHQICNRSKYAVPAFNDPTI</sequence>
<gene>
    <name evidence="1" type="ordered locus">MTR_2g102650</name>
</gene>
<dbReference type="PaxDb" id="3880-AES68068"/>
<reference evidence="1 3" key="2">
    <citation type="journal article" date="2014" name="BMC Genomics">
        <title>An improved genome release (version Mt4.0) for the model legume Medicago truncatula.</title>
        <authorList>
            <person name="Tang H."/>
            <person name="Krishnakumar V."/>
            <person name="Bidwell S."/>
            <person name="Rosen B."/>
            <person name="Chan A."/>
            <person name="Zhou S."/>
            <person name="Gentzbittel L."/>
            <person name="Childs K.L."/>
            <person name="Yandell M."/>
            <person name="Gundlach H."/>
            <person name="Mayer K.F."/>
            <person name="Schwartz D.C."/>
            <person name="Town C.D."/>
        </authorList>
    </citation>
    <scope>GENOME REANNOTATION</scope>
    <source>
        <strain evidence="2 3">cv. Jemalong A17</strain>
    </source>
</reference>
<reference evidence="1 3" key="1">
    <citation type="journal article" date="2011" name="Nature">
        <title>The Medicago genome provides insight into the evolution of rhizobial symbioses.</title>
        <authorList>
            <person name="Young N.D."/>
            <person name="Debelle F."/>
            <person name="Oldroyd G.E."/>
            <person name="Geurts R."/>
            <person name="Cannon S.B."/>
            <person name="Udvardi M.K."/>
            <person name="Benedito V.A."/>
            <person name="Mayer K.F."/>
            <person name="Gouzy J."/>
            <person name="Schoof H."/>
            <person name="Van de Peer Y."/>
            <person name="Proost S."/>
            <person name="Cook D.R."/>
            <person name="Meyers B.C."/>
            <person name="Spannagl M."/>
            <person name="Cheung F."/>
            <person name="De Mita S."/>
            <person name="Krishnakumar V."/>
            <person name="Gundlach H."/>
            <person name="Zhou S."/>
            <person name="Mudge J."/>
            <person name="Bharti A.K."/>
            <person name="Murray J.D."/>
            <person name="Naoumkina M.A."/>
            <person name="Rosen B."/>
            <person name="Silverstein K.A."/>
            <person name="Tang H."/>
            <person name="Rombauts S."/>
            <person name="Zhao P.X."/>
            <person name="Zhou P."/>
            <person name="Barbe V."/>
            <person name="Bardou P."/>
            <person name="Bechner M."/>
            <person name="Bellec A."/>
            <person name="Berger A."/>
            <person name="Berges H."/>
            <person name="Bidwell S."/>
            <person name="Bisseling T."/>
            <person name="Choisne N."/>
            <person name="Couloux A."/>
            <person name="Denny R."/>
            <person name="Deshpande S."/>
            <person name="Dai X."/>
            <person name="Doyle J.J."/>
            <person name="Dudez A.M."/>
            <person name="Farmer A.D."/>
            <person name="Fouteau S."/>
            <person name="Franken C."/>
            <person name="Gibelin C."/>
            <person name="Gish J."/>
            <person name="Goldstein S."/>
            <person name="Gonzalez A.J."/>
            <person name="Green P.J."/>
            <person name="Hallab A."/>
            <person name="Hartog M."/>
            <person name="Hua A."/>
            <person name="Humphray S.J."/>
            <person name="Jeong D.H."/>
            <person name="Jing Y."/>
            <person name="Jocker A."/>
            <person name="Kenton S.M."/>
            <person name="Kim D.J."/>
            <person name="Klee K."/>
            <person name="Lai H."/>
            <person name="Lang C."/>
            <person name="Lin S."/>
            <person name="Macmil S.L."/>
            <person name="Magdelenat G."/>
            <person name="Matthews L."/>
            <person name="McCorrison J."/>
            <person name="Monaghan E.L."/>
            <person name="Mun J.H."/>
            <person name="Najar F.Z."/>
            <person name="Nicholson C."/>
            <person name="Noirot C."/>
            <person name="O'Bleness M."/>
            <person name="Paule C.R."/>
            <person name="Poulain J."/>
            <person name="Prion F."/>
            <person name="Qin B."/>
            <person name="Qu C."/>
            <person name="Retzel E.F."/>
            <person name="Riddle C."/>
            <person name="Sallet E."/>
            <person name="Samain S."/>
            <person name="Samson N."/>
            <person name="Sanders I."/>
            <person name="Saurat O."/>
            <person name="Scarpelli C."/>
            <person name="Schiex T."/>
            <person name="Segurens B."/>
            <person name="Severin A.J."/>
            <person name="Sherrier D.J."/>
            <person name="Shi R."/>
            <person name="Sims S."/>
            <person name="Singer S.R."/>
            <person name="Sinharoy S."/>
            <person name="Sterck L."/>
            <person name="Viollet A."/>
            <person name="Wang B.B."/>
            <person name="Wang K."/>
            <person name="Wang M."/>
            <person name="Wang X."/>
            <person name="Warfsmann J."/>
            <person name="Weissenbach J."/>
            <person name="White D.D."/>
            <person name="White J.D."/>
            <person name="Wiley G.B."/>
            <person name="Wincker P."/>
            <person name="Xing Y."/>
            <person name="Yang L."/>
            <person name="Yao Z."/>
            <person name="Ying F."/>
            <person name="Zhai J."/>
            <person name="Zhou L."/>
            <person name="Zuber A."/>
            <person name="Denarie J."/>
            <person name="Dixon R.A."/>
            <person name="May G.D."/>
            <person name="Schwartz D.C."/>
            <person name="Rogers J."/>
            <person name="Quetier F."/>
            <person name="Town C.D."/>
            <person name="Roe B.A."/>
        </authorList>
    </citation>
    <scope>NUCLEOTIDE SEQUENCE [LARGE SCALE GENOMIC DNA]</scope>
    <source>
        <strain evidence="1">A17</strain>
        <strain evidence="2 3">cv. Jemalong A17</strain>
    </source>
</reference>
<evidence type="ECO:0000313" key="2">
    <source>
        <dbReference type="EnsemblPlants" id="AES68068"/>
    </source>
</evidence>
<name>G7IMF3_MEDTR</name>
<keyword evidence="3" id="KW-1185">Reference proteome</keyword>
<reference evidence="2" key="3">
    <citation type="submission" date="2015-04" db="UniProtKB">
        <authorList>
            <consortium name="EnsemblPlants"/>
        </authorList>
    </citation>
    <scope>IDENTIFICATION</scope>
    <source>
        <strain evidence="2">cv. Jemalong A17</strain>
    </source>
</reference>
<dbReference type="Proteomes" id="UP000002051">
    <property type="component" value="Chromosome 2"/>
</dbReference>